<dbReference type="AlphaFoldDB" id="H1XPX8"/>
<proteinExistence type="predicted"/>
<gene>
    <name evidence="1" type="ORF">Cabys_3621</name>
    <name evidence="2" type="ORF">Calab_1483</name>
</gene>
<name>H1XPX8_CALAY</name>
<evidence type="ECO:0000313" key="3">
    <source>
        <dbReference type="Proteomes" id="UP000004671"/>
    </source>
</evidence>
<keyword evidence="3" id="KW-1185">Reference proteome</keyword>
<evidence type="ECO:0000313" key="1">
    <source>
        <dbReference type="EMBL" id="APF20367.1"/>
    </source>
</evidence>
<dbReference type="EMBL" id="CP018099">
    <property type="protein sequence ID" value="APF20367.1"/>
    <property type="molecule type" value="Genomic_DNA"/>
</dbReference>
<sequence length="65" mass="7891">MRVSVFNVESKNKTLSYAYVNGAEACSRHWGVALLKTWWRSLFLKERYSFLQRMVIFRKYFIHLN</sequence>
<organism evidence="2 3">
    <name type="scientific">Caldithrix abyssi DSM 13497</name>
    <dbReference type="NCBI Taxonomy" id="880073"/>
    <lineage>
        <taxon>Bacteria</taxon>
        <taxon>Pseudomonadati</taxon>
        <taxon>Calditrichota</taxon>
        <taxon>Calditrichia</taxon>
        <taxon>Calditrichales</taxon>
        <taxon>Calditrichaceae</taxon>
        <taxon>Caldithrix</taxon>
    </lineage>
</organism>
<dbReference type="PaxDb" id="880073-Calab_1483"/>
<reference evidence="2 3" key="1">
    <citation type="submission" date="2011-09" db="EMBL/GenBank/DDBJ databases">
        <title>The permanent draft genome of Caldithrix abyssi DSM 13497.</title>
        <authorList>
            <consortium name="US DOE Joint Genome Institute (JGI-PGF)"/>
            <person name="Lucas S."/>
            <person name="Han J."/>
            <person name="Lapidus A."/>
            <person name="Bruce D."/>
            <person name="Goodwin L."/>
            <person name="Pitluck S."/>
            <person name="Peters L."/>
            <person name="Kyrpides N."/>
            <person name="Mavromatis K."/>
            <person name="Ivanova N."/>
            <person name="Mikhailova N."/>
            <person name="Chertkov O."/>
            <person name="Detter J.C."/>
            <person name="Tapia R."/>
            <person name="Han C."/>
            <person name="Land M."/>
            <person name="Hauser L."/>
            <person name="Markowitz V."/>
            <person name="Cheng J.-F."/>
            <person name="Hugenholtz P."/>
            <person name="Woyke T."/>
            <person name="Wu D."/>
            <person name="Spring S."/>
            <person name="Brambilla E."/>
            <person name="Klenk H.-P."/>
            <person name="Eisen J.A."/>
        </authorList>
    </citation>
    <scope>NUCLEOTIDE SEQUENCE [LARGE SCALE GENOMIC DNA]</scope>
    <source>
        <strain evidence="2 3">DSM 13497</strain>
    </source>
</reference>
<dbReference type="Proteomes" id="UP000183868">
    <property type="component" value="Chromosome"/>
</dbReference>
<dbReference type="RefSeq" id="WP_006928201.1">
    <property type="nucleotide sequence ID" value="NZ_CM001402.1"/>
</dbReference>
<dbReference type="STRING" id="880073.Cabys_3621"/>
<protein>
    <submittedName>
        <fullName evidence="2">Uncharacterized protein</fullName>
    </submittedName>
</protein>
<evidence type="ECO:0000313" key="4">
    <source>
        <dbReference type="Proteomes" id="UP000183868"/>
    </source>
</evidence>
<evidence type="ECO:0000313" key="2">
    <source>
        <dbReference type="EMBL" id="EHO41104.1"/>
    </source>
</evidence>
<dbReference type="EMBL" id="CM001402">
    <property type="protein sequence ID" value="EHO41104.1"/>
    <property type="molecule type" value="Genomic_DNA"/>
</dbReference>
<dbReference type="InParanoid" id="H1XPX8"/>
<dbReference type="Proteomes" id="UP000004671">
    <property type="component" value="Chromosome"/>
</dbReference>
<reference evidence="1 4" key="2">
    <citation type="submission" date="2016-11" db="EMBL/GenBank/DDBJ databases">
        <title>Genomic analysis of Caldithrix abyssi and proposal of a novel bacterial phylum Caldithrichaeota.</title>
        <authorList>
            <person name="Kublanov I."/>
            <person name="Sigalova O."/>
            <person name="Gavrilov S."/>
            <person name="Lebedinsky A."/>
            <person name="Ivanova N."/>
            <person name="Daum C."/>
            <person name="Reddy T."/>
            <person name="Klenk H.P."/>
            <person name="Goker M."/>
            <person name="Reva O."/>
            <person name="Miroshnichenko M."/>
            <person name="Kyprides N."/>
            <person name="Woyke T."/>
            <person name="Gelfand M."/>
        </authorList>
    </citation>
    <scope>NUCLEOTIDE SEQUENCE [LARGE SCALE GENOMIC DNA]</scope>
    <source>
        <strain evidence="1 4">LF13</strain>
    </source>
</reference>
<dbReference type="KEGG" id="caby:Cabys_3621"/>
<dbReference type="HOGENOM" id="CLU_2877295_0_0_0"/>
<accession>H1XPX8</accession>